<evidence type="ECO:0000313" key="2">
    <source>
        <dbReference type="Proteomes" id="UP000824005"/>
    </source>
</evidence>
<dbReference type="EMBL" id="DXDC01000280">
    <property type="protein sequence ID" value="HIY66438.1"/>
    <property type="molecule type" value="Genomic_DNA"/>
</dbReference>
<dbReference type="Gene3D" id="3.30.530.20">
    <property type="match status" value="1"/>
</dbReference>
<reference evidence="1" key="1">
    <citation type="journal article" date="2021" name="PeerJ">
        <title>Extensive microbial diversity within the chicken gut microbiome revealed by metagenomics and culture.</title>
        <authorList>
            <person name="Gilroy R."/>
            <person name="Ravi A."/>
            <person name="Getino M."/>
            <person name="Pursley I."/>
            <person name="Horton D.L."/>
            <person name="Alikhan N.F."/>
            <person name="Baker D."/>
            <person name="Gharbi K."/>
            <person name="Hall N."/>
            <person name="Watson M."/>
            <person name="Adriaenssens E.M."/>
            <person name="Foster-Nyarko E."/>
            <person name="Jarju S."/>
            <person name="Secka A."/>
            <person name="Antonio M."/>
            <person name="Oren A."/>
            <person name="Chaudhuri R.R."/>
            <person name="La Ragione R."/>
            <person name="Hildebrand F."/>
            <person name="Pallen M.J."/>
        </authorList>
    </citation>
    <scope>NUCLEOTIDE SEQUENCE</scope>
    <source>
        <strain evidence="1">ChiGjej1B1-98</strain>
    </source>
</reference>
<comment type="caution">
    <text evidence="1">The sequence shown here is derived from an EMBL/GenBank/DDBJ whole genome shotgun (WGS) entry which is preliminary data.</text>
</comment>
<protein>
    <submittedName>
        <fullName evidence="1">SRPBCC domain-containing protein</fullName>
    </submittedName>
</protein>
<reference evidence="1" key="2">
    <citation type="submission" date="2021-04" db="EMBL/GenBank/DDBJ databases">
        <authorList>
            <person name="Gilroy R."/>
        </authorList>
    </citation>
    <scope>NUCLEOTIDE SEQUENCE</scope>
    <source>
        <strain evidence="1">ChiGjej1B1-98</strain>
    </source>
</reference>
<proteinExistence type="predicted"/>
<dbReference type="AlphaFoldDB" id="A0A9D2CA59"/>
<name>A0A9D2CA59_9MICO</name>
<dbReference type="InterPro" id="IPR023393">
    <property type="entry name" value="START-like_dom_sf"/>
</dbReference>
<dbReference type="CDD" id="cd07814">
    <property type="entry name" value="SRPBCC_CalC_Aha1-like"/>
    <property type="match status" value="1"/>
</dbReference>
<sequence>MSKKFEIEKVVALEATLEQVWRAIATPEGQAAWSPDPYASQEGMQVESDEPARLAVRTPEAENAAFHAFEYLIEAHDGGTTTLRFVHSGYLGDDWDADFDYGELTGYGWDMYLHTLAQYCAHFADRPAAFVVAEGPPTSATEGAWASLERALGVDGPVEIGQHLTLHPDGLPKLDGVVDYIQPGFNFIGLRTANGLYRFHDNSVMGMPIAIGHYIYEDVDRERTEQAWKDWLDRVFA</sequence>
<organism evidence="1 2">
    <name type="scientific">Candidatus Agrococcus pullicola</name>
    <dbReference type="NCBI Taxonomy" id="2838429"/>
    <lineage>
        <taxon>Bacteria</taxon>
        <taxon>Bacillati</taxon>
        <taxon>Actinomycetota</taxon>
        <taxon>Actinomycetes</taxon>
        <taxon>Micrococcales</taxon>
        <taxon>Microbacteriaceae</taxon>
        <taxon>Agrococcus</taxon>
    </lineage>
</organism>
<evidence type="ECO:0000313" key="1">
    <source>
        <dbReference type="EMBL" id="HIY66438.1"/>
    </source>
</evidence>
<dbReference type="SUPFAM" id="SSF55961">
    <property type="entry name" value="Bet v1-like"/>
    <property type="match status" value="1"/>
</dbReference>
<accession>A0A9D2CA59</accession>
<gene>
    <name evidence="1" type="ORF">H9830_09205</name>
</gene>
<dbReference type="Proteomes" id="UP000824005">
    <property type="component" value="Unassembled WGS sequence"/>
</dbReference>